<feature type="region of interest" description="Disordered" evidence="1">
    <location>
        <begin position="228"/>
        <end position="268"/>
    </location>
</feature>
<dbReference type="Pfam" id="PF14392">
    <property type="entry name" value="zf-CCHC_4"/>
    <property type="match status" value="1"/>
</dbReference>
<feature type="region of interest" description="Disordered" evidence="1">
    <location>
        <begin position="342"/>
        <end position="386"/>
    </location>
</feature>
<evidence type="ECO:0000313" key="3">
    <source>
        <dbReference type="EMBL" id="SPC99180.1"/>
    </source>
</evidence>
<dbReference type="InterPro" id="IPR000477">
    <property type="entry name" value="RT_dom"/>
</dbReference>
<dbReference type="InterPro" id="IPR026960">
    <property type="entry name" value="RVT-Znf"/>
</dbReference>
<dbReference type="Pfam" id="PF13966">
    <property type="entry name" value="zf-RVT"/>
    <property type="match status" value="1"/>
</dbReference>
<dbReference type="CDD" id="cd01650">
    <property type="entry name" value="RT_nLTR_like"/>
    <property type="match status" value="1"/>
</dbReference>
<dbReference type="InterPro" id="IPR012337">
    <property type="entry name" value="RNaseH-like_sf"/>
</dbReference>
<dbReference type="InterPro" id="IPR025558">
    <property type="entry name" value="DUF4283"/>
</dbReference>
<dbReference type="PANTHER" id="PTHR33116:SF86">
    <property type="entry name" value="REVERSE TRANSCRIPTASE DOMAIN-CONTAINING PROTEIN"/>
    <property type="match status" value="1"/>
</dbReference>
<evidence type="ECO:0000256" key="1">
    <source>
        <dbReference type="SAM" id="MobiDB-lite"/>
    </source>
</evidence>
<dbReference type="GO" id="GO:0004523">
    <property type="term" value="F:RNA-DNA hybrid ribonuclease activity"/>
    <property type="evidence" value="ECO:0007669"/>
    <property type="project" value="InterPro"/>
</dbReference>
<feature type="compositionally biased region" description="Polar residues" evidence="1">
    <location>
        <begin position="342"/>
        <end position="362"/>
    </location>
</feature>
<dbReference type="PANTHER" id="PTHR33116">
    <property type="entry name" value="REVERSE TRANSCRIPTASE ZINC-BINDING DOMAIN-CONTAINING PROTEIN-RELATED-RELATED"/>
    <property type="match status" value="1"/>
</dbReference>
<dbReference type="Pfam" id="PF13456">
    <property type="entry name" value="RVT_3"/>
    <property type="match status" value="1"/>
</dbReference>
<dbReference type="Gene3D" id="3.30.420.10">
    <property type="entry name" value="Ribonuclease H-like superfamily/Ribonuclease H"/>
    <property type="match status" value="1"/>
</dbReference>
<dbReference type="InterPro" id="IPR043502">
    <property type="entry name" value="DNA/RNA_pol_sf"/>
</dbReference>
<dbReference type="SUPFAM" id="SSF56219">
    <property type="entry name" value="DNase I-like"/>
    <property type="match status" value="1"/>
</dbReference>
<organism evidence="3">
    <name type="scientific">Fagus sylvatica</name>
    <name type="common">Beechnut</name>
    <dbReference type="NCBI Taxonomy" id="28930"/>
    <lineage>
        <taxon>Eukaryota</taxon>
        <taxon>Viridiplantae</taxon>
        <taxon>Streptophyta</taxon>
        <taxon>Embryophyta</taxon>
        <taxon>Tracheophyta</taxon>
        <taxon>Spermatophyta</taxon>
        <taxon>Magnoliopsida</taxon>
        <taxon>eudicotyledons</taxon>
        <taxon>Gunneridae</taxon>
        <taxon>Pentapetalae</taxon>
        <taxon>rosids</taxon>
        <taxon>fabids</taxon>
        <taxon>Fagales</taxon>
        <taxon>Fagaceae</taxon>
        <taxon>Fagus</taxon>
    </lineage>
</organism>
<name>A0A2N9GIC4_FAGSY</name>
<proteinExistence type="predicted"/>
<dbReference type="Pfam" id="PF14111">
    <property type="entry name" value="DUF4283"/>
    <property type="match status" value="1"/>
</dbReference>
<dbReference type="Pfam" id="PF00078">
    <property type="entry name" value="RVT_1"/>
    <property type="match status" value="1"/>
</dbReference>
<dbReference type="Gene3D" id="3.60.10.10">
    <property type="entry name" value="Endonuclease/exonuclease/phosphatase"/>
    <property type="match status" value="1"/>
</dbReference>
<feature type="compositionally biased region" description="Pro residues" evidence="1">
    <location>
        <begin position="245"/>
        <end position="259"/>
    </location>
</feature>
<reference evidence="3" key="1">
    <citation type="submission" date="2018-02" db="EMBL/GenBank/DDBJ databases">
        <authorList>
            <person name="Cohen D.B."/>
            <person name="Kent A.D."/>
        </authorList>
    </citation>
    <scope>NUCLEOTIDE SEQUENCE</scope>
</reference>
<dbReference type="EMBL" id="OIVN01001946">
    <property type="protein sequence ID" value="SPC99180.1"/>
    <property type="molecule type" value="Genomic_DNA"/>
</dbReference>
<dbReference type="InterPro" id="IPR036397">
    <property type="entry name" value="RNaseH_sf"/>
</dbReference>
<dbReference type="SUPFAM" id="SSF56672">
    <property type="entry name" value="DNA/RNA polymerases"/>
    <property type="match status" value="1"/>
</dbReference>
<dbReference type="GO" id="GO:0003676">
    <property type="term" value="F:nucleic acid binding"/>
    <property type="evidence" value="ECO:0007669"/>
    <property type="project" value="InterPro"/>
</dbReference>
<gene>
    <name evidence="3" type="ORF">FSB_LOCUS27062</name>
</gene>
<dbReference type="SUPFAM" id="SSF53098">
    <property type="entry name" value="Ribonuclease H-like"/>
    <property type="match status" value="1"/>
</dbReference>
<feature type="domain" description="Reverse transcriptase" evidence="2">
    <location>
        <begin position="822"/>
        <end position="1104"/>
    </location>
</feature>
<dbReference type="InterPro" id="IPR002156">
    <property type="entry name" value="RNaseH_domain"/>
</dbReference>
<sequence length="1649" mass="188142">MDEVDSLWQRLSLNDKEDNVFDLSSDAQPDKPTLAAKFYTRRVINVEAIARTFKPLWQTRKSFSIQDVGDNTVLIEFEEAADLERVLLGEPWSYDKYLIAFHRLSHEIAVEDLPFHLVDFWVQLHNLPVLSMKRRVAIALGGYIGEVLPTSLQEEEAGNGKYMRVRVRVDITKPLCRGKKIGLGNGTEGWVSFQYERLPNFCYWCGIPTHGERDCEEWLRTPVHLREKPMDNRRANGVRRNPAASPKPNPPPPPPPTTNPPSVDSPITDMEVSENLVPDHIPADSMAANPMSFEDQLREIDVAINYKPVNSGVHMSNENFHMEPVIPAESHELYMGPLNPTTHPNQTRAPLSEISNQWTTPEKQPKPKPGSWKKKARSKAPTTTTSPIILAEKRSNTEAFQAPVTEGGGLALFWSNDLNVFIKSYSCSHIDAVINEGMSDAWRLTGVYGAPETHNRSETWDLIRRLDGLYLLPWCCLGDFNEVVKLEEMHGRHLRPDRQMQAFRNVLDDCGLVDLGFNGFPFTWCNNRDPPNTTWVRLDRAVATTDWLMRYPCARVDHVDVIKSDHKCLWLVCEPKNSRNPKRRPFRFEEMWLSDSGCEQTIMEAWSNTRPGTAMFQVTHKLKECKFQLGSWSREKFGNIGKKIEETKSELKQAEASALHGINHNYLQSLRKKLNSLFEKEEKMWRQRSRSLWLANGDRNTKYFHSRATQRHRRNHIHGLKDDMDKWHDTNDGMASLLIKYYTSLFSTSHPDQIAEVVTHVPHVVTEDMNKALIRKFTAPEVELALKQMAPTKAPGPDGMPPVFYQKFWHVVGGDVTKAVLSCLNSGRILKSINHTFISLIPKTKNPERVTEFRPISLCNVIYKLISKVLANRLKLILPQVVSDSQSAFVPGRLITDNVLVAFETLHYMHHNKIGRDGAMALKLDMSKAYDRVEWCFLEKIMSQMGFHKKWISIMVECISTVSYSILVNGEPHGYIQPSRGLRQGDPLSPYLFLLCAEGLHSLIQKANMDGDIQGISLCRNGPKISHLFFADDSLLFSKATPNACEKIQGILAQYEKASGQQVNRDKTTIYFSKNTPEASQHIIKEALEVPIIRQYEKYLGLPSLVGRNRAASFSQIKERVWQKLKGWKEKLLSQAGREILIKAVAQAIPTYSMSCFKLPAKLCNELEAMVRRFWWSNNPEHRKIHWVAWRKLCQPKYKGGMGFRDIRKFNDALLAKQVWRLLHDTSSLFYRVFKAKFFPHGSILDCPTTTRGSYSWQSILKARDVILKGAVWRVGNGQSINIWDQRWFLEEHHRKIITPSPTILRHYTVDQLIIKTQMTWDTSLIDNLFCSYDAEAIKQIPLSNHYHADKIIWPSNTNGEYTVRSGYRFLVEEADKSLPGSSMPNPLQDIWKSIWSLKIPRKCQLFAWKASREALPTKLNLQKRQIPVGTTCEICGEKDEDALHALWSCKHLQSVWSKEVQNAILRSIGGRNEPSNPNPQPALAVRWIPSRKHRYKVNYDGAVFKETNAAGIGVIVRDSSSLVMASLTQKVRFPHSIPSIEAWAVKRSIQFVLEIGLTDAEFEGDSQTIVAALNDPKPSLAPFGLLITDAKVLASKLQSFSFSHVKRQGNQLAHALARKALYCNSLEVWMESVPPDLNHLYLSSLNLS</sequence>
<dbReference type="CDD" id="cd06222">
    <property type="entry name" value="RNase_H_like"/>
    <property type="match status" value="1"/>
</dbReference>
<evidence type="ECO:0000259" key="2">
    <source>
        <dbReference type="PROSITE" id="PS50878"/>
    </source>
</evidence>
<accession>A0A2N9GIC4</accession>
<dbReference type="PROSITE" id="PS50878">
    <property type="entry name" value="RT_POL"/>
    <property type="match status" value="1"/>
</dbReference>
<dbReference type="InterPro" id="IPR044730">
    <property type="entry name" value="RNase_H-like_dom_plant"/>
</dbReference>
<protein>
    <recommendedName>
        <fullName evidence="2">Reverse transcriptase domain-containing protein</fullName>
    </recommendedName>
</protein>
<dbReference type="InterPro" id="IPR025836">
    <property type="entry name" value="Zn_knuckle_CX2CX4HX4C"/>
</dbReference>
<dbReference type="InterPro" id="IPR036691">
    <property type="entry name" value="Endo/exonu/phosph_ase_sf"/>
</dbReference>